<keyword evidence="2" id="KW-0472">Membrane</keyword>
<comment type="caution">
    <text evidence="3">The sequence shown here is derived from an EMBL/GenBank/DDBJ whole genome shotgun (WGS) entry which is preliminary data.</text>
</comment>
<evidence type="ECO:0000313" key="4">
    <source>
        <dbReference type="Proteomes" id="UP001562425"/>
    </source>
</evidence>
<organism evidence="3 4">
    <name type="scientific">Culex pipiens pipiens</name>
    <name type="common">Northern house mosquito</name>
    <dbReference type="NCBI Taxonomy" id="38569"/>
    <lineage>
        <taxon>Eukaryota</taxon>
        <taxon>Metazoa</taxon>
        <taxon>Ecdysozoa</taxon>
        <taxon>Arthropoda</taxon>
        <taxon>Hexapoda</taxon>
        <taxon>Insecta</taxon>
        <taxon>Pterygota</taxon>
        <taxon>Neoptera</taxon>
        <taxon>Endopterygota</taxon>
        <taxon>Diptera</taxon>
        <taxon>Nematocera</taxon>
        <taxon>Culicoidea</taxon>
        <taxon>Culicidae</taxon>
        <taxon>Culicinae</taxon>
        <taxon>Culicini</taxon>
        <taxon>Culex</taxon>
        <taxon>Culex</taxon>
    </lineage>
</organism>
<accession>A0ABD1DDU9</accession>
<dbReference type="EMBL" id="JBEHCU010006117">
    <property type="protein sequence ID" value="KAL1397848.1"/>
    <property type="molecule type" value="Genomic_DNA"/>
</dbReference>
<evidence type="ECO:0000256" key="2">
    <source>
        <dbReference type="SAM" id="Phobius"/>
    </source>
</evidence>
<name>A0ABD1DDU9_CULPP</name>
<evidence type="ECO:0000313" key="3">
    <source>
        <dbReference type="EMBL" id="KAL1397848.1"/>
    </source>
</evidence>
<evidence type="ECO:0000256" key="1">
    <source>
        <dbReference type="SAM" id="MobiDB-lite"/>
    </source>
</evidence>
<keyword evidence="2" id="KW-0812">Transmembrane</keyword>
<keyword evidence="4" id="KW-1185">Reference proteome</keyword>
<feature type="region of interest" description="Disordered" evidence="1">
    <location>
        <begin position="29"/>
        <end position="52"/>
    </location>
</feature>
<dbReference type="AlphaFoldDB" id="A0ABD1DDU9"/>
<feature type="non-terminal residue" evidence="3">
    <location>
        <position position="52"/>
    </location>
</feature>
<feature type="transmembrane region" description="Helical" evidence="2">
    <location>
        <begin position="6"/>
        <end position="24"/>
    </location>
</feature>
<protein>
    <submittedName>
        <fullName evidence="3">Uncharacterized protein</fullName>
    </submittedName>
</protein>
<reference evidence="3 4" key="1">
    <citation type="submission" date="2024-05" db="EMBL/GenBank/DDBJ databases">
        <title>Culex pipiens pipiens assembly and annotation.</title>
        <authorList>
            <person name="Alout H."/>
            <person name="Durand T."/>
        </authorList>
    </citation>
    <scope>NUCLEOTIDE SEQUENCE [LARGE SCALE GENOMIC DNA]</scope>
    <source>
        <strain evidence="3">HA-2024</strain>
        <tissue evidence="3">Whole body</tissue>
    </source>
</reference>
<proteinExistence type="predicted"/>
<sequence length="52" mass="5008">MSPTEHVTTAAATTVLMLLALLVATPPSRRGVEASANGGPGPASPAGVPAVN</sequence>
<keyword evidence="2" id="KW-1133">Transmembrane helix</keyword>
<dbReference type="Proteomes" id="UP001562425">
    <property type="component" value="Unassembled WGS sequence"/>
</dbReference>
<gene>
    <name evidence="3" type="ORF">pipiens_009431</name>
</gene>